<name>A0A4R9GK01_9LEPT</name>
<dbReference type="GO" id="GO:0008360">
    <property type="term" value="P:regulation of cell shape"/>
    <property type="evidence" value="ECO:0007669"/>
    <property type="project" value="UniProtKB-KW"/>
</dbReference>
<evidence type="ECO:0000256" key="8">
    <source>
        <dbReference type="ARBA" id="ARBA00022801"/>
    </source>
</evidence>
<evidence type="ECO:0000259" key="16">
    <source>
        <dbReference type="Pfam" id="PF03717"/>
    </source>
</evidence>
<evidence type="ECO:0000256" key="10">
    <source>
        <dbReference type="ARBA" id="ARBA00022984"/>
    </source>
</evidence>
<reference evidence="17" key="1">
    <citation type="journal article" date="2019" name="PLoS Negl. Trop. Dis.">
        <title>Revisiting the worldwide diversity of Leptospira species in the environment.</title>
        <authorList>
            <person name="Vincent A.T."/>
            <person name="Schiettekatte O."/>
            <person name="Bourhy P."/>
            <person name="Veyrier F.J."/>
            <person name="Picardeau M."/>
        </authorList>
    </citation>
    <scope>NUCLEOTIDE SEQUENCE [LARGE SCALE GENOMIC DNA]</scope>
    <source>
        <strain evidence="17">SSW15</strain>
    </source>
</reference>
<evidence type="ECO:0000256" key="1">
    <source>
        <dbReference type="ARBA" id="ARBA00004167"/>
    </source>
</evidence>
<keyword evidence="6" id="KW-0645">Protease</keyword>
<dbReference type="Pfam" id="PF00905">
    <property type="entry name" value="Transpeptidase"/>
    <property type="match status" value="1"/>
</dbReference>
<dbReference type="GO" id="GO:0008658">
    <property type="term" value="F:penicillin binding"/>
    <property type="evidence" value="ECO:0007669"/>
    <property type="project" value="InterPro"/>
</dbReference>
<feature type="domain" description="Penicillin-binding protein dimerisation" evidence="16">
    <location>
        <begin position="63"/>
        <end position="244"/>
    </location>
</feature>
<dbReference type="Gene3D" id="3.40.710.10">
    <property type="entry name" value="DD-peptidase/beta-lactamase superfamily"/>
    <property type="match status" value="1"/>
</dbReference>
<keyword evidence="12 14" id="KW-0472">Membrane</keyword>
<keyword evidence="3" id="KW-1003">Cell membrane</keyword>
<feature type="domain" description="Penicillin-binding protein transpeptidase" evidence="15">
    <location>
        <begin position="277"/>
        <end position="615"/>
    </location>
</feature>
<dbReference type="AlphaFoldDB" id="A0A4R9GK01"/>
<dbReference type="RefSeq" id="WP_135767903.1">
    <property type="nucleotide sequence ID" value="NZ_RQET01000004.1"/>
</dbReference>
<dbReference type="Pfam" id="PF03717">
    <property type="entry name" value="PBP_dimer"/>
    <property type="match status" value="1"/>
</dbReference>
<proteinExistence type="predicted"/>
<evidence type="ECO:0000256" key="2">
    <source>
        <dbReference type="ARBA" id="ARBA00004236"/>
    </source>
</evidence>
<dbReference type="PANTHER" id="PTHR30627:SF2">
    <property type="entry name" value="PEPTIDOGLYCAN D,D-TRANSPEPTIDASE MRDA"/>
    <property type="match status" value="1"/>
</dbReference>
<dbReference type="GO" id="GO:0006508">
    <property type="term" value="P:proteolysis"/>
    <property type="evidence" value="ECO:0007669"/>
    <property type="project" value="UniProtKB-KW"/>
</dbReference>
<evidence type="ECO:0000256" key="7">
    <source>
        <dbReference type="ARBA" id="ARBA00022692"/>
    </source>
</evidence>
<organism evidence="17 18">
    <name type="scientific">Leptospira fletcheri</name>
    <dbReference type="NCBI Taxonomy" id="2484981"/>
    <lineage>
        <taxon>Bacteria</taxon>
        <taxon>Pseudomonadati</taxon>
        <taxon>Spirochaetota</taxon>
        <taxon>Spirochaetia</taxon>
        <taxon>Leptospirales</taxon>
        <taxon>Leptospiraceae</taxon>
        <taxon>Leptospira</taxon>
    </lineage>
</organism>
<comment type="caution">
    <text evidence="17">The sequence shown here is derived from an EMBL/GenBank/DDBJ whole genome shotgun (WGS) entry which is preliminary data.</text>
</comment>
<dbReference type="Proteomes" id="UP000298458">
    <property type="component" value="Unassembled WGS sequence"/>
</dbReference>
<keyword evidence="8" id="KW-0378">Hydrolase</keyword>
<evidence type="ECO:0000256" key="3">
    <source>
        <dbReference type="ARBA" id="ARBA00022475"/>
    </source>
</evidence>
<dbReference type="PANTHER" id="PTHR30627">
    <property type="entry name" value="PEPTIDOGLYCAN D,D-TRANSPEPTIDASE"/>
    <property type="match status" value="1"/>
</dbReference>
<dbReference type="SUPFAM" id="SSF56601">
    <property type="entry name" value="beta-lactamase/transpeptidase-like"/>
    <property type="match status" value="1"/>
</dbReference>
<dbReference type="EMBL" id="RQET01000004">
    <property type="protein sequence ID" value="TGK12506.1"/>
    <property type="molecule type" value="Genomic_DNA"/>
</dbReference>
<evidence type="ECO:0000313" key="18">
    <source>
        <dbReference type="Proteomes" id="UP000298458"/>
    </source>
</evidence>
<evidence type="ECO:0000256" key="9">
    <source>
        <dbReference type="ARBA" id="ARBA00022960"/>
    </source>
</evidence>
<dbReference type="InterPro" id="IPR050515">
    <property type="entry name" value="Beta-lactam/transpept"/>
</dbReference>
<dbReference type="InterPro" id="IPR012338">
    <property type="entry name" value="Beta-lactam/transpept-like"/>
</dbReference>
<gene>
    <name evidence="17" type="primary">mrdA</name>
    <name evidence="17" type="ORF">EHO60_09745</name>
</gene>
<dbReference type="GO" id="GO:0009002">
    <property type="term" value="F:serine-type D-Ala-D-Ala carboxypeptidase activity"/>
    <property type="evidence" value="ECO:0007669"/>
    <property type="project" value="InterPro"/>
</dbReference>
<accession>A0A4R9GK01</accession>
<comment type="subcellular location">
    <subcellularLocation>
        <location evidence="2">Cell membrane</location>
    </subcellularLocation>
    <subcellularLocation>
        <location evidence="1">Membrane</location>
        <topology evidence="1">Single-pass membrane protein</topology>
    </subcellularLocation>
</comment>
<dbReference type="GO" id="GO:0005886">
    <property type="term" value="C:plasma membrane"/>
    <property type="evidence" value="ECO:0007669"/>
    <property type="project" value="UniProtKB-SubCell"/>
</dbReference>
<keyword evidence="10" id="KW-0573">Peptidoglycan synthesis</keyword>
<dbReference type="OrthoDB" id="9804124at2"/>
<dbReference type="NCBIfam" id="TIGR03423">
    <property type="entry name" value="pbp2_mrdA"/>
    <property type="match status" value="1"/>
</dbReference>
<sequence length="648" mass="71405">MLGGSPTSTEFKLERSFRVRLYLFSGFVVFTLAAFVIQLFNLQIVQGTDNSLKAEKFVRKSETIPAARGEMFDRNFLTPETSMALVSNYSSLDAVLNTSLLKYDPSRVRKFLHEFARTLSIPMSYYEEDLIEPRFSKNIKSKKPFVLLEAISKAQQERISVFDTVSKYVVLVPSPRRIYKMGPALAHVTGYIGKPSKADLLTREIKSYQWLGKSGLELEYDERLRGTDGFRIQKRSSEGNIEEERVVEHSTPGNNLILTIDKDIQIAAYKALKGARGTAIAIRPATGEVLAMASNPSFDPNVLSGKNRSERTSHYRRVDGNGGFLNLSIQSKFPPASTYKTLVALAALESGHKVDYTPETTYSCNGSFVLKSTFAGVPDQIFLCWEKGGHGTNDLAHALQKSCSVYFYNLGYKLGSDPILTYSRLFGLDNKTNIDLPDEKQGFVPSSAWKKRTYGTKWFDGDTINLSIGQGFMSVTPLGMALFYAGLLNRGQIYQPYIVSEIRDPVDNSIINRTEPQLLRDIPIQPSTVEAIKAGLRLVVKSGTAAYVLNKPGLPDIAGKTGTAQTRRRGASGSNHAWFIGYAPASAPVSEQVLVAVFVEYGIGGAAGAAPVAREMFRAAFPPGSFKRVIESPEPGAPVLPEKSNDVR</sequence>
<evidence type="ECO:0000256" key="4">
    <source>
        <dbReference type="ARBA" id="ARBA00022519"/>
    </source>
</evidence>
<evidence type="ECO:0000256" key="12">
    <source>
        <dbReference type="ARBA" id="ARBA00023136"/>
    </source>
</evidence>
<dbReference type="InterPro" id="IPR001460">
    <property type="entry name" value="PCN-bd_Tpept"/>
</dbReference>
<evidence type="ECO:0000256" key="11">
    <source>
        <dbReference type="ARBA" id="ARBA00022989"/>
    </source>
</evidence>
<dbReference type="GO" id="GO:0071972">
    <property type="term" value="F:peptidoglycan L,D-transpeptidase activity"/>
    <property type="evidence" value="ECO:0007669"/>
    <property type="project" value="TreeGrafter"/>
</dbReference>
<keyword evidence="9" id="KW-0133">Cell shape</keyword>
<keyword evidence="5" id="KW-0121">Carboxypeptidase</keyword>
<dbReference type="SUPFAM" id="SSF56519">
    <property type="entry name" value="Penicillin binding protein dimerisation domain"/>
    <property type="match status" value="1"/>
</dbReference>
<dbReference type="InterPro" id="IPR017790">
    <property type="entry name" value="Penicillin-binding_protein_2"/>
</dbReference>
<dbReference type="GO" id="GO:0071555">
    <property type="term" value="P:cell wall organization"/>
    <property type="evidence" value="ECO:0007669"/>
    <property type="project" value="UniProtKB-KW"/>
</dbReference>
<dbReference type="Gene3D" id="3.30.1390.30">
    <property type="entry name" value="Penicillin-binding protein 2a, domain 3"/>
    <property type="match status" value="1"/>
</dbReference>
<dbReference type="InterPro" id="IPR036138">
    <property type="entry name" value="PBP_dimer_sf"/>
</dbReference>
<evidence type="ECO:0000259" key="15">
    <source>
        <dbReference type="Pfam" id="PF00905"/>
    </source>
</evidence>
<evidence type="ECO:0000313" key="17">
    <source>
        <dbReference type="EMBL" id="TGK12506.1"/>
    </source>
</evidence>
<evidence type="ECO:0000256" key="5">
    <source>
        <dbReference type="ARBA" id="ARBA00022645"/>
    </source>
</evidence>
<keyword evidence="4" id="KW-0997">Cell inner membrane</keyword>
<keyword evidence="7 14" id="KW-0812">Transmembrane</keyword>
<evidence type="ECO:0000256" key="13">
    <source>
        <dbReference type="ARBA" id="ARBA00023316"/>
    </source>
</evidence>
<dbReference type="GO" id="GO:0009252">
    <property type="term" value="P:peptidoglycan biosynthetic process"/>
    <property type="evidence" value="ECO:0007669"/>
    <property type="project" value="UniProtKB-KW"/>
</dbReference>
<feature type="transmembrane region" description="Helical" evidence="14">
    <location>
        <begin position="21"/>
        <end position="40"/>
    </location>
</feature>
<dbReference type="Gene3D" id="3.90.1310.10">
    <property type="entry name" value="Penicillin-binding protein 2a (Domain 2)"/>
    <property type="match status" value="1"/>
</dbReference>
<keyword evidence="13" id="KW-0961">Cell wall biogenesis/degradation</keyword>
<dbReference type="InterPro" id="IPR005311">
    <property type="entry name" value="PBP_dimer"/>
</dbReference>
<evidence type="ECO:0000256" key="6">
    <source>
        <dbReference type="ARBA" id="ARBA00022670"/>
    </source>
</evidence>
<protein>
    <submittedName>
        <fullName evidence="17">Penicillin-binding protein 2</fullName>
    </submittedName>
</protein>
<keyword evidence="11 14" id="KW-1133">Transmembrane helix</keyword>
<evidence type="ECO:0000256" key="14">
    <source>
        <dbReference type="SAM" id="Phobius"/>
    </source>
</evidence>
<keyword evidence="18" id="KW-1185">Reference proteome</keyword>